<protein>
    <submittedName>
        <fullName evidence="1">Uncharacterized protein</fullName>
    </submittedName>
</protein>
<gene>
    <name evidence="1" type="ORF">J1N35_001637</name>
</gene>
<dbReference type="InterPro" id="IPR036322">
    <property type="entry name" value="WD40_repeat_dom_sf"/>
</dbReference>
<name>A0A9D3WKG7_9ROSI</name>
<comment type="caution">
    <text evidence="1">The sequence shown here is derived from an EMBL/GenBank/DDBJ whole genome shotgun (WGS) entry which is preliminary data.</text>
</comment>
<organism evidence="1 2">
    <name type="scientific">Gossypium stocksii</name>
    <dbReference type="NCBI Taxonomy" id="47602"/>
    <lineage>
        <taxon>Eukaryota</taxon>
        <taxon>Viridiplantae</taxon>
        <taxon>Streptophyta</taxon>
        <taxon>Embryophyta</taxon>
        <taxon>Tracheophyta</taxon>
        <taxon>Spermatophyta</taxon>
        <taxon>Magnoliopsida</taxon>
        <taxon>eudicotyledons</taxon>
        <taxon>Gunneridae</taxon>
        <taxon>Pentapetalae</taxon>
        <taxon>rosids</taxon>
        <taxon>malvids</taxon>
        <taxon>Malvales</taxon>
        <taxon>Malvaceae</taxon>
        <taxon>Malvoideae</taxon>
        <taxon>Gossypium</taxon>
    </lineage>
</organism>
<dbReference type="OrthoDB" id="27537at2759"/>
<dbReference type="SUPFAM" id="SSF50978">
    <property type="entry name" value="WD40 repeat-like"/>
    <property type="match status" value="1"/>
</dbReference>
<evidence type="ECO:0000313" key="2">
    <source>
        <dbReference type="Proteomes" id="UP000828251"/>
    </source>
</evidence>
<reference evidence="1 2" key="1">
    <citation type="journal article" date="2021" name="Plant Biotechnol. J.">
        <title>Multi-omics assisted identification of the key and species-specific regulatory components of drought-tolerant mechanisms in Gossypium stocksii.</title>
        <authorList>
            <person name="Yu D."/>
            <person name="Ke L."/>
            <person name="Zhang D."/>
            <person name="Wu Y."/>
            <person name="Sun Y."/>
            <person name="Mei J."/>
            <person name="Sun J."/>
            <person name="Sun Y."/>
        </authorList>
    </citation>
    <scope>NUCLEOTIDE SEQUENCE [LARGE SCALE GENOMIC DNA]</scope>
    <source>
        <strain evidence="2">cv. E1</strain>
        <tissue evidence="1">Leaf</tissue>
    </source>
</reference>
<dbReference type="AlphaFoldDB" id="A0A9D3WKG7"/>
<accession>A0A9D3WKG7</accession>
<evidence type="ECO:0000313" key="1">
    <source>
        <dbReference type="EMBL" id="KAH1130259.1"/>
    </source>
</evidence>
<dbReference type="Proteomes" id="UP000828251">
    <property type="component" value="Unassembled WGS sequence"/>
</dbReference>
<dbReference type="EMBL" id="JAIQCV010000001">
    <property type="protein sequence ID" value="KAH1130259.1"/>
    <property type="molecule type" value="Genomic_DNA"/>
</dbReference>
<sequence>MAQIEYVSRIILVLLYALCDTIWNRLEKPYDIFQCMITDAFTTSKDIKRGRVVYLCMSSVNDSFMLGSLDHSVRIWDLRVNACQASNSMEYGENLVGLKVKVWWPKDREKY</sequence>
<proteinExistence type="predicted"/>
<keyword evidence="2" id="KW-1185">Reference proteome</keyword>